<keyword evidence="4" id="KW-0472">Membrane</keyword>
<dbReference type="SUPFAM" id="SSF48726">
    <property type="entry name" value="Immunoglobulin"/>
    <property type="match status" value="1"/>
</dbReference>
<keyword evidence="1" id="KW-0732">Signal</keyword>
<evidence type="ECO:0000256" key="3">
    <source>
        <dbReference type="SAM" id="MobiDB-lite"/>
    </source>
</evidence>
<reference evidence="6 7" key="1">
    <citation type="submission" date="2022-01" db="EMBL/GenBank/DDBJ databases">
        <title>A chromosome-scale genome assembly of the false clownfish, Amphiprion ocellaris.</title>
        <authorList>
            <person name="Ryu T."/>
        </authorList>
    </citation>
    <scope>NUCLEOTIDE SEQUENCE [LARGE SCALE GENOMIC DNA]</scope>
</reference>
<keyword evidence="4" id="KW-1133">Transmembrane helix</keyword>
<dbReference type="InterPro" id="IPR003599">
    <property type="entry name" value="Ig_sub"/>
</dbReference>
<dbReference type="AlphaFoldDB" id="A0AAQ5YBC8"/>
<dbReference type="GO" id="GO:0006955">
    <property type="term" value="P:immune response"/>
    <property type="evidence" value="ECO:0007669"/>
    <property type="project" value="TreeGrafter"/>
</dbReference>
<evidence type="ECO:0000313" key="6">
    <source>
        <dbReference type="Ensembl" id="ENSAOCP00000051063.1"/>
    </source>
</evidence>
<proteinExistence type="predicted"/>
<organism evidence="6 7">
    <name type="scientific">Amphiprion ocellaris</name>
    <name type="common">Clown anemonefish</name>
    <dbReference type="NCBI Taxonomy" id="80972"/>
    <lineage>
        <taxon>Eukaryota</taxon>
        <taxon>Metazoa</taxon>
        <taxon>Chordata</taxon>
        <taxon>Craniata</taxon>
        <taxon>Vertebrata</taxon>
        <taxon>Euteleostomi</taxon>
        <taxon>Actinopterygii</taxon>
        <taxon>Neopterygii</taxon>
        <taxon>Teleostei</taxon>
        <taxon>Neoteleostei</taxon>
        <taxon>Acanthomorphata</taxon>
        <taxon>Ovalentaria</taxon>
        <taxon>Pomacentridae</taxon>
        <taxon>Amphiprion</taxon>
    </lineage>
</organism>
<feature type="transmembrane region" description="Helical" evidence="4">
    <location>
        <begin position="180"/>
        <end position="204"/>
    </location>
</feature>
<evidence type="ECO:0000313" key="7">
    <source>
        <dbReference type="Proteomes" id="UP001501940"/>
    </source>
</evidence>
<feature type="domain" description="Ig-like" evidence="5">
    <location>
        <begin position="48"/>
        <end position="132"/>
    </location>
</feature>
<evidence type="ECO:0000256" key="2">
    <source>
        <dbReference type="ARBA" id="ARBA00023157"/>
    </source>
</evidence>
<dbReference type="InterPro" id="IPR036179">
    <property type="entry name" value="Ig-like_dom_sf"/>
</dbReference>
<dbReference type="GO" id="GO:0007166">
    <property type="term" value="P:cell surface receptor signaling pathway"/>
    <property type="evidence" value="ECO:0007669"/>
    <property type="project" value="TreeGrafter"/>
</dbReference>
<dbReference type="InterPro" id="IPR013783">
    <property type="entry name" value="Ig-like_fold"/>
</dbReference>
<dbReference type="GO" id="GO:0009897">
    <property type="term" value="C:external side of plasma membrane"/>
    <property type="evidence" value="ECO:0007669"/>
    <property type="project" value="TreeGrafter"/>
</dbReference>
<keyword evidence="2" id="KW-1015">Disulfide bond</keyword>
<protein>
    <recommendedName>
        <fullName evidence="5">Ig-like domain-containing protein</fullName>
    </recommendedName>
</protein>
<sequence length="268" mass="29772">MKKFIQRCSNSPTLTCSIQNSFVSDSGQYWCENAEQRSNAVSINVTAGSVILESPVHPIMEGEAVTLGCRHKTTSSNFTADFYKDGRLTGSSSTGNLTIRRLSKSDEGLYKCMSGHEVSPESWLAVRSKSNTGGGVTPENPVNEDSKGSVKQSQDSNTQQTHKTVVFPAANKQMTFLLHIYVLLWVSIAVVLTLQLLVLGLLYWKRQLVLLEIQMTDPSKDLDPVPNKVKKNKDAADSLSLDFETNHSKNPEKDEDEFLPQTFQSTHW</sequence>
<feature type="region of interest" description="Disordered" evidence="3">
    <location>
        <begin position="128"/>
        <end position="160"/>
    </location>
</feature>
<dbReference type="SMART" id="SM00409">
    <property type="entry name" value="IG"/>
    <property type="match status" value="1"/>
</dbReference>
<feature type="region of interest" description="Disordered" evidence="3">
    <location>
        <begin position="221"/>
        <end position="268"/>
    </location>
</feature>
<dbReference type="InterPro" id="IPR050488">
    <property type="entry name" value="Ig_Fc_receptor"/>
</dbReference>
<dbReference type="Gene3D" id="2.60.40.10">
    <property type="entry name" value="Immunoglobulins"/>
    <property type="match status" value="1"/>
</dbReference>
<dbReference type="Ensembl" id="ENSAOCT00000046092.1">
    <property type="protein sequence ID" value="ENSAOCP00000051063.1"/>
    <property type="gene ID" value="ENSAOCG00000030025.1"/>
</dbReference>
<dbReference type="GeneTree" id="ENSGT00990000204125"/>
<reference evidence="6" key="3">
    <citation type="submission" date="2025-09" db="UniProtKB">
        <authorList>
            <consortium name="Ensembl"/>
        </authorList>
    </citation>
    <scope>IDENTIFICATION</scope>
</reference>
<name>A0AAQ5YBC8_AMPOC</name>
<evidence type="ECO:0000259" key="5">
    <source>
        <dbReference type="PROSITE" id="PS50835"/>
    </source>
</evidence>
<feature type="compositionally biased region" description="Polar residues" evidence="3">
    <location>
        <begin position="149"/>
        <end position="160"/>
    </location>
</feature>
<dbReference type="PANTHER" id="PTHR11481:SF64">
    <property type="entry name" value="FC RECEPTOR-LIKE PROTEIN 4"/>
    <property type="match status" value="1"/>
</dbReference>
<dbReference type="Pfam" id="PF13927">
    <property type="entry name" value="Ig_3"/>
    <property type="match status" value="1"/>
</dbReference>
<evidence type="ECO:0000256" key="4">
    <source>
        <dbReference type="SAM" id="Phobius"/>
    </source>
</evidence>
<dbReference type="SMART" id="SM00408">
    <property type="entry name" value="IGc2"/>
    <property type="match status" value="1"/>
</dbReference>
<keyword evidence="4" id="KW-0812">Transmembrane</keyword>
<dbReference type="PANTHER" id="PTHR11481">
    <property type="entry name" value="IMMUNOGLOBULIN FC RECEPTOR"/>
    <property type="match status" value="1"/>
</dbReference>
<keyword evidence="7" id="KW-1185">Reference proteome</keyword>
<dbReference type="PROSITE" id="PS50835">
    <property type="entry name" value="IG_LIKE"/>
    <property type="match status" value="1"/>
</dbReference>
<reference evidence="6" key="2">
    <citation type="submission" date="2025-08" db="UniProtKB">
        <authorList>
            <consortium name="Ensembl"/>
        </authorList>
    </citation>
    <scope>IDENTIFICATION</scope>
</reference>
<evidence type="ECO:0000256" key="1">
    <source>
        <dbReference type="ARBA" id="ARBA00022729"/>
    </source>
</evidence>
<dbReference type="InterPro" id="IPR003598">
    <property type="entry name" value="Ig_sub2"/>
</dbReference>
<dbReference type="GO" id="GO:0004888">
    <property type="term" value="F:transmembrane signaling receptor activity"/>
    <property type="evidence" value="ECO:0007669"/>
    <property type="project" value="TreeGrafter"/>
</dbReference>
<accession>A0AAQ5YBC8</accession>
<dbReference type="InterPro" id="IPR007110">
    <property type="entry name" value="Ig-like_dom"/>
</dbReference>
<dbReference type="Proteomes" id="UP001501940">
    <property type="component" value="Chromosome 23"/>
</dbReference>